<dbReference type="Proteomes" id="UP000007322">
    <property type="component" value="Chromosome 4"/>
</dbReference>
<keyword evidence="3" id="KW-1185">Reference proteome</keyword>
<gene>
    <name evidence="2" type="ORF">MYCTH_2307057</name>
</gene>
<dbReference type="GeneID" id="11514200"/>
<name>G2QF61_THET4</name>
<dbReference type="KEGG" id="mtm:MYCTH_2307057"/>
<accession>G2QF61</accession>
<evidence type="ECO:0000256" key="1">
    <source>
        <dbReference type="SAM" id="MobiDB-lite"/>
    </source>
</evidence>
<dbReference type="AlphaFoldDB" id="G2QF61"/>
<dbReference type="EMBL" id="CP003005">
    <property type="protein sequence ID" value="AEO59090.1"/>
    <property type="molecule type" value="Genomic_DNA"/>
</dbReference>
<dbReference type="InParanoid" id="G2QF61"/>
<organism evidence="2 3">
    <name type="scientific">Thermothelomyces thermophilus (strain ATCC 42464 / BCRC 31852 / DSM 1799)</name>
    <name type="common">Sporotrichum thermophile</name>
    <dbReference type="NCBI Taxonomy" id="573729"/>
    <lineage>
        <taxon>Eukaryota</taxon>
        <taxon>Fungi</taxon>
        <taxon>Dikarya</taxon>
        <taxon>Ascomycota</taxon>
        <taxon>Pezizomycotina</taxon>
        <taxon>Sordariomycetes</taxon>
        <taxon>Sordariomycetidae</taxon>
        <taxon>Sordariales</taxon>
        <taxon>Chaetomiaceae</taxon>
        <taxon>Thermothelomyces</taxon>
    </lineage>
</organism>
<evidence type="ECO:0000313" key="2">
    <source>
        <dbReference type="EMBL" id="AEO59090.1"/>
    </source>
</evidence>
<dbReference type="VEuPathDB" id="FungiDB:MYCTH_2307057"/>
<proteinExistence type="predicted"/>
<feature type="compositionally biased region" description="Basic and acidic residues" evidence="1">
    <location>
        <begin position="106"/>
        <end position="117"/>
    </location>
</feature>
<dbReference type="RefSeq" id="XP_003664335.1">
    <property type="nucleotide sequence ID" value="XM_003664287.1"/>
</dbReference>
<feature type="region of interest" description="Disordered" evidence="1">
    <location>
        <begin position="106"/>
        <end position="162"/>
    </location>
</feature>
<dbReference type="HOGENOM" id="CLU_1636583_0_0_1"/>
<sequence>MAEFSHSRTLGAAIVSEMGDLEASRVRETCSSPAHLVGAPFPMPKRLRWTRHPSIKESTPETDTQWRAPERTVWMRNRQRDSQGDLLTDGNVDEYAWYQYTTNETEIGRFGKARPDGTGRTPPPTPDPEKPRSSYSVFRKGKAVLGSPGGATGPPYSACTVL</sequence>
<evidence type="ECO:0000313" key="3">
    <source>
        <dbReference type="Proteomes" id="UP000007322"/>
    </source>
</evidence>
<protein>
    <submittedName>
        <fullName evidence="2">Uncharacterized protein</fullName>
    </submittedName>
</protein>
<reference evidence="2 3" key="1">
    <citation type="journal article" date="2011" name="Nat. Biotechnol.">
        <title>Comparative genomic analysis of the thermophilic biomass-degrading fungi Myceliophthora thermophila and Thielavia terrestris.</title>
        <authorList>
            <person name="Berka R.M."/>
            <person name="Grigoriev I.V."/>
            <person name="Otillar R."/>
            <person name="Salamov A."/>
            <person name="Grimwood J."/>
            <person name="Reid I."/>
            <person name="Ishmael N."/>
            <person name="John T."/>
            <person name="Darmond C."/>
            <person name="Moisan M.-C."/>
            <person name="Henrissat B."/>
            <person name="Coutinho P.M."/>
            <person name="Lombard V."/>
            <person name="Natvig D.O."/>
            <person name="Lindquist E."/>
            <person name="Schmutz J."/>
            <person name="Lucas S."/>
            <person name="Harris P."/>
            <person name="Powlowski J."/>
            <person name="Bellemare A."/>
            <person name="Taylor D."/>
            <person name="Butler G."/>
            <person name="de Vries R.P."/>
            <person name="Allijn I.E."/>
            <person name="van den Brink J."/>
            <person name="Ushinsky S."/>
            <person name="Storms R."/>
            <person name="Powell A.J."/>
            <person name="Paulsen I.T."/>
            <person name="Elbourne L.D.H."/>
            <person name="Baker S.E."/>
            <person name="Magnuson J."/>
            <person name="LaBoissiere S."/>
            <person name="Clutterbuck A.J."/>
            <person name="Martinez D."/>
            <person name="Wogulis M."/>
            <person name="de Leon A.L."/>
            <person name="Rey M.W."/>
            <person name="Tsang A."/>
        </authorList>
    </citation>
    <scope>NUCLEOTIDE SEQUENCE [LARGE SCALE GENOMIC DNA]</scope>
    <source>
        <strain evidence="3">ATCC 42464 / BCRC 31852 / DSM 1799</strain>
    </source>
</reference>